<evidence type="ECO:0000256" key="7">
    <source>
        <dbReference type="ARBA" id="ARBA00023136"/>
    </source>
</evidence>
<dbReference type="GO" id="GO:0000319">
    <property type="term" value="F:sulfite transmembrane transporter activity"/>
    <property type="evidence" value="ECO:0007669"/>
    <property type="project" value="TreeGrafter"/>
</dbReference>
<evidence type="ECO:0000256" key="6">
    <source>
        <dbReference type="ARBA" id="ARBA00022989"/>
    </source>
</evidence>
<keyword evidence="7 8" id="KW-0472">Membrane</keyword>
<evidence type="ECO:0000256" key="3">
    <source>
        <dbReference type="ARBA" id="ARBA00022448"/>
    </source>
</evidence>
<dbReference type="InterPro" id="IPR038665">
    <property type="entry name" value="Voltage-dep_anion_channel_sf"/>
</dbReference>
<keyword evidence="4" id="KW-1003">Cell membrane</keyword>
<feature type="transmembrane region" description="Helical" evidence="8">
    <location>
        <begin position="80"/>
        <end position="97"/>
    </location>
</feature>
<evidence type="ECO:0000313" key="10">
    <source>
        <dbReference type="Proteomes" id="UP000503399"/>
    </source>
</evidence>
<dbReference type="Gene3D" id="1.50.10.150">
    <property type="entry name" value="Voltage-dependent anion channel"/>
    <property type="match status" value="1"/>
</dbReference>
<comment type="subcellular location">
    <subcellularLocation>
        <location evidence="1">Cell membrane</location>
        <topology evidence="1">Multi-pass membrane protein</topology>
    </subcellularLocation>
</comment>
<keyword evidence="5 8" id="KW-0812">Transmembrane</keyword>
<gene>
    <name evidence="9" type="ORF">R50_1686</name>
</gene>
<evidence type="ECO:0000256" key="2">
    <source>
        <dbReference type="ARBA" id="ARBA00008566"/>
    </source>
</evidence>
<feature type="transmembrane region" description="Helical" evidence="8">
    <location>
        <begin position="215"/>
        <end position="236"/>
    </location>
</feature>
<proteinExistence type="inferred from homology"/>
<sequence length="366" mass="39731">MVQMLRHFGPNWFTVGMGTGITALGAYLYPGAPGWLREAGTVLWLFNTLLVGLFLILIHLRMLLDRPGMKAILHDPVQSMFWGAMPMALTTVVNGFVDMGPGVFGPVAVQVAFVVWVANVAMAVVAGIVVPYMMFIRQDHALDRLTGIWLIPVVPAEVVAASGSLLIPHVVGLEAQRTLLLISMGLWALSVPLAFLILGFLFLRLALHKLPPKEMAASTWISLGTLGTGVMGLVGLGRYMPLVFGTLGQAMAGGSVLAALMLWGFGLWWLAISILLTLHYLKRGMPFNLGWWGLTFPLGVFTGGTDFLYRQLGDWLLQDMARGLFVMLAVFWLVVAVRTVVGLVRRCAWVTGGVPHAQRLAAGRAS</sequence>
<organism evidence="9 10">
    <name type="scientific">Candidatus Hydrogenisulfobacillus filiaventi</name>
    <dbReference type="NCBI Taxonomy" id="2707344"/>
    <lineage>
        <taxon>Bacteria</taxon>
        <taxon>Bacillati</taxon>
        <taxon>Bacillota</taxon>
        <taxon>Clostridia</taxon>
        <taxon>Eubacteriales</taxon>
        <taxon>Clostridiales Family XVII. Incertae Sedis</taxon>
        <taxon>Candidatus Hydrogenisulfobacillus</taxon>
    </lineage>
</organism>
<evidence type="ECO:0000256" key="1">
    <source>
        <dbReference type="ARBA" id="ARBA00004651"/>
    </source>
</evidence>
<keyword evidence="3" id="KW-0813">Transport</keyword>
<evidence type="ECO:0000256" key="5">
    <source>
        <dbReference type="ARBA" id="ARBA00022692"/>
    </source>
</evidence>
<dbReference type="EMBL" id="LR778114">
    <property type="protein sequence ID" value="CAB1129187.1"/>
    <property type="molecule type" value="Genomic_DNA"/>
</dbReference>
<dbReference type="Proteomes" id="UP000503399">
    <property type="component" value="Chromosome"/>
</dbReference>
<dbReference type="CDD" id="cd09318">
    <property type="entry name" value="TDT_SSU1"/>
    <property type="match status" value="1"/>
</dbReference>
<feature type="transmembrane region" description="Helical" evidence="8">
    <location>
        <begin position="289"/>
        <end position="309"/>
    </location>
</feature>
<dbReference type="InterPro" id="IPR051629">
    <property type="entry name" value="Sulfite_efflux_TDT"/>
</dbReference>
<feature type="transmembrane region" description="Helical" evidence="8">
    <location>
        <begin position="12"/>
        <end position="29"/>
    </location>
</feature>
<feature type="transmembrane region" description="Helical" evidence="8">
    <location>
        <begin position="321"/>
        <end position="341"/>
    </location>
</feature>
<dbReference type="PANTHER" id="PTHR31686">
    <property type="match status" value="1"/>
</dbReference>
<feature type="transmembrane region" description="Helical" evidence="8">
    <location>
        <begin position="147"/>
        <end position="167"/>
    </location>
</feature>
<evidence type="ECO:0000256" key="8">
    <source>
        <dbReference type="SAM" id="Phobius"/>
    </source>
</evidence>
<dbReference type="AlphaFoldDB" id="A0A6F8ZH27"/>
<dbReference type="KEGG" id="hfv:R50_1686"/>
<reference evidence="9 10" key="1">
    <citation type="submission" date="2020-02" db="EMBL/GenBank/DDBJ databases">
        <authorList>
            <person name="Hogendoorn C."/>
        </authorList>
    </citation>
    <scope>NUCLEOTIDE SEQUENCE [LARGE SCALE GENOMIC DNA]</scope>
    <source>
        <strain evidence="9">R501</strain>
    </source>
</reference>
<name>A0A6F8ZH27_9FIRM</name>
<feature type="transmembrane region" description="Helical" evidence="8">
    <location>
        <begin position="179"/>
        <end position="203"/>
    </location>
</feature>
<dbReference type="InterPro" id="IPR004695">
    <property type="entry name" value="SLAC1/Mae1/Ssu1/TehA"/>
</dbReference>
<evidence type="ECO:0000256" key="4">
    <source>
        <dbReference type="ARBA" id="ARBA00022475"/>
    </source>
</evidence>
<feature type="transmembrane region" description="Helical" evidence="8">
    <location>
        <begin position="109"/>
        <end position="135"/>
    </location>
</feature>
<dbReference type="PANTHER" id="PTHR31686:SF1">
    <property type="entry name" value="SULFITE EFFLUX PUMP SSU1"/>
    <property type="match status" value="1"/>
</dbReference>
<protein>
    <submittedName>
        <fullName evidence="9">C4-dicarboxylate ABC transporter</fullName>
    </submittedName>
</protein>
<comment type="similarity">
    <text evidence="2">Belongs to the tellurite-resistance/dicarboxylate transporter (TDT) family.</text>
</comment>
<evidence type="ECO:0000313" key="9">
    <source>
        <dbReference type="EMBL" id="CAB1129187.1"/>
    </source>
</evidence>
<feature type="transmembrane region" description="Helical" evidence="8">
    <location>
        <begin position="41"/>
        <end position="60"/>
    </location>
</feature>
<keyword evidence="6 8" id="KW-1133">Transmembrane helix</keyword>
<accession>A0A6F8ZH27</accession>
<dbReference type="GO" id="GO:0005886">
    <property type="term" value="C:plasma membrane"/>
    <property type="evidence" value="ECO:0007669"/>
    <property type="project" value="UniProtKB-SubCell"/>
</dbReference>
<feature type="transmembrane region" description="Helical" evidence="8">
    <location>
        <begin position="256"/>
        <end position="277"/>
    </location>
</feature>
<dbReference type="Pfam" id="PF03595">
    <property type="entry name" value="SLAC1"/>
    <property type="match status" value="1"/>
</dbReference>
<keyword evidence="10" id="KW-1185">Reference proteome</keyword>